<keyword evidence="5" id="KW-0687">Ribonucleoprotein</keyword>
<keyword evidence="12" id="KW-1185">Reference proteome</keyword>
<feature type="domain" description="S1 motif" evidence="10">
    <location>
        <begin position="497"/>
        <end position="567"/>
    </location>
</feature>
<sequence>MPSPGGVPALRFSGCRMACGQRWAYRDDRQGTEALPSAAARDDGALHGGAHSLFLFRNNYQEWGTLFPVLSRPSAAAPLREKGRFARPDPHPGHFRLVLCLSFCYFLSPPHRGQIMFGGMSSMADKETGHENEMSFESALENYLNPDFGDLEEGSITKGEIVRVDDDNVLVDVNFKSEGQIPASEFRDAAGNMTVSVGDRVDVYVVRKNEMEGTITLSFEKAKRMQVFDQLEDVQENNRVIKGHIVRRIKGGYTVDIGGVEAFLPGSHVDLRPVPDMDALVNQEFEFRVLKINRRRSNVIVSRRVLLEEERDSKRQDLLRTLEEGQIVHGKAKNITEYGVFVDLGGLDGLLHITDMSWKRIRHPKEMITMGQDLTLKVLSFDRENNKVSLGLKQLVPDPWQDISARFPEGAKCTGKVTNLVDYGAFVELEPGVEGLVHISEMSWTRKLRHPSQMVHTGDEVEVVILGVDGEKKRISLGMKQVRPNPWELVAEKYPEGTILEGVIKNITEFGMFIGIEDGIDGLIHVSDISWTKKVRHPNEIYKVGDTVQAKVLTVDQENEKFTLGIKQLVDDPWGHVPSTYPVGCTVKGVVTNITDFGLFVEVEEGIEGLVHVSELSNKKIKSPAELYKEGQEIQAKVIHVSAEERRLGLSIKQIKDDEDRRKPKEFHAGPQEAGQSLGDLLKAAQENS</sequence>
<dbReference type="FunFam" id="2.40.50.140:FF:000103">
    <property type="entry name" value="protein RRP5 homolog"/>
    <property type="match status" value="2"/>
</dbReference>
<dbReference type="PANTHER" id="PTHR10724">
    <property type="entry name" value="30S RIBOSOMAL PROTEIN S1"/>
    <property type="match status" value="1"/>
</dbReference>
<reference evidence="12" key="1">
    <citation type="submission" date="2016-10" db="EMBL/GenBank/DDBJ databases">
        <authorList>
            <person name="Wegmann U."/>
        </authorList>
    </citation>
    <scope>NUCLEOTIDE SEQUENCE [LARGE SCALE GENOMIC DNA]</scope>
</reference>
<dbReference type="GO" id="GO:0022627">
    <property type="term" value="C:cytosolic small ribosomal subunit"/>
    <property type="evidence" value="ECO:0007669"/>
    <property type="project" value="TreeGrafter"/>
</dbReference>
<dbReference type="GO" id="GO:0003729">
    <property type="term" value="F:mRNA binding"/>
    <property type="evidence" value="ECO:0007669"/>
    <property type="project" value="TreeGrafter"/>
</dbReference>
<dbReference type="FunFam" id="2.40.50.140:FF:000011">
    <property type="entry name" value="30S ribosomal protein S1"/>
    <property type="match status" value="1"/>
</dbReference>
<evidence type="ECO:0000256" key="6">
    <source>
        <dbReference type="ARBA" id="ARBA00025604"/>
    </source>
</evidence>
<feature type="domain" description="S1 motif" evidence="10">
    <location>
        <begin position="410"/>
        <end position="480"/>
    </location>
</feature>
<dbReference type="NCBIfam" id="NF004952">
    <property type="entry name" value="PRK06299.1-2"/>
    <property type="match status" value="1"/>
</dbReference>
<feature type="region of interest" description="Disordered" evidence="9">
    <location>
        <begin position="655"/>
        <end position="689"/>
    </location>
</feature>
<feature type="compositionally biased region" description="Basic and acidic residues" evidence="9">
    <location>
        <begin position="655"/>
        <end position="668"/>
    </location>
</feature>
<keyword evidence="4 11" id="KW-0689">Ribosomal protein</keyword>
<dbReference type="Pfam" id="PF00575">
    <property type="entry name" value="S1"/>
    <property type="match status" value="6"/>
</dbReference>
<evidence type="ECO:0000256" key="8">
    <source>
        <dbReference type="ARBA" id="ARBA00035517"/>
    </source>
</evidence>
<dbReference type="CDD" id="cd05688">
    <property type="entry name" value="S1_RPS1_repeat_ec3"/>
    <property type="match status" value="1"/>
</dbReference>
<dbReference type="InterPro" id="IPR035104">
    <property type="entry name" value="Ribosomal_protein_S1-like"/>
</dbReference>
<dbReference type="GO" id="GO:0006412">
    <property type="term" value="P:translation"/>
    <property type="evidence" value="ECO:0007669"/>
    <property type="project" value="TreeGrafter"/>
</dbReference>
<evidence type="ECO:0000256" key="7">
    <source>
        <dbReference type="ARBA" id="ARBA00035293"/>
    </source>
</evidence>
<dbReference type="InterPro" id="IPR003029">
    <property type="entry name" value="S1_domain"/>
</dbReference>
<comment type="function">
    <text evidence="6">Binds mRNA; thus facilitating recognition of the initiation point. It is needed to translate mRNA with a short Shine-Dalgarno (SD) purine-rich sequence.</text>
</comment>
<evidence type="ECO:0000256" key="5">
    <source>
        <dbReference type="ARBA" id="ARBA00023274"/>
    </source>
</evidence>
<proteinExistence type="inferred from homology"/>
<dbReference type="InterPro" id="IPR012340">
    <property type="entry name" value="NA-bd_OB-fold"/>
</dbReference>
<accession>A0A1K1LFZ7</accession>
<feature type="domain" description="S1 motif" evidence="10">
    <location>
        <begin position="154"/>
        <end position="220"/>
    </location>
</feature>
<keyword evidence="3" id="KW-0694">RNA-binding</keyword>
<dbReference type="FunFam" id="2.40.50.140:FF:000018">
    <property type="entry name" value="30S ribosomal protein S1"/>
    <property type="match status" value="1"/>
</dbReference>
<dbReference type="GO" id="GO:0003735">
    <property type="term" value="F:structural constituent of ribosome"/>
    <property type="evidence" value="ECO:0007669"/>
    <property type="project" value="TreeGrafter"/>
</dbReference>
<evidence type="ECO:0000313" key="12">
    <source>
        <dbReference type="Proteomes" id="UP000186323"/>
    </source>
</evidence>
<feature type="domain" description="S1 motif" evidence="10">
    <location>
        <begin position="584"/>
        <end position="653"/>
    </location>
</feature>
<dbReference type="Proteomes" id="UP000186323">
    <property type="component" value="Chromosome I"/>
</dbReference>
<dbReference type="KEGG" id="dpg:DESPIGER_1803"/>
<evidence type="ECO:0000256" key="1">
    <source>
        <dbReference type="ARBA" id="ARBA00006767"/>
    </source>
</evidence>
<dbReference type="SMART" id="SM00316">
    <property type="entry name" value="S1"/>
    <property type="match status" value="6"/>
</dbReference>
<evidence type="ECO:0000256" key="2">
    <source>
        <dbReference type="ARBA" id="ARBA00022737"/>
    </source>
</evidence>
<protein>
    <recommendedName>
        <fullName evidence="7">Small ribosomal subunit protein bS1</fullName>
    </recommendedName>
    <alternativeName>
        <fullName evidence="8">30S ribosomal protein S1</fullName>
    </alternativeName>
</protein>
<evidence type="ECO:0000313" key="11">
    <source>
        <dbReference type="EMBL" id="SFV73633.1"/>
    </source>
</evidence>
<dbReference type="InterPro" id="IPR050437">
    <property type="entry name" value="Ribos_protein_bS1-like"/>
</dbReference>
<gene>
    <name evidence="11" type="ORF">DESPIGER_1803</name>
</gene>
<evidence type="ECO:0000256" key="3">
    <source>
        <dbReference type="ARBA" id="ARBA00022884"/>
    </source>
</evidence>
<keyword evidence="2" id="KW-0677">Repeat</keyword>
<dbReference type="EMBL" id="LT630450">
    <property type="protein sequence ID" value="SFV73633.1"/>
    <property type="molecule type" value="Genomic_DNA"/>
</dbReference>
<dbReference type="CDD" id="cd04465">
    <property type="entry name" value="S1_RPS1_repeat_ec2_hs2"/>
    <property type="match status" value="1"/>
</dbReference>
<evidence type="ECO:0000259" key="10">
    <source>
        <dbReference type="PROSITE" id="PS50126"/>
    </source>
</evidence>
<feature type="domain" description="S1 motif" evidence="10">
    <location>
        <begin position="238"/>
        <end position="304"/>
    </location>
</feature>
<evidence type="ECO:0000256" key="9">
    <source>
        <dbReference type="SAM" id="MobiDB-lite"/>
    </source>
</evidence>
<dbReference type="PANTHER" id="PTHR10724:SF7">
    <property type="entry name" value="SMALL RIBOSOMAL SUBUNIT PROTEIN BS1C"/>
    <property type="match status" value="1"/>
</dbReference>
<dbReference type="PRINTS" id="PR00681">
    <property type="entry name" value="RIBOSOMALS1"/>
</dbReference>
<dbReference type="PROSITE" id="PS50126">
    <property type="entry name" value="S1"/>
    <property type="match status" value="6"/>
</dbReference>
<feature type="domain" description="S1 motif" evidence="10">
    <location>
        <begin position="325"/>
        <end position="393"/>
    </location>
</feature>
<organism evidence="11 12">
    <name type="scientific">Desulfovibrio piger</name>
    <dbReference type="NCBI Taxonomy" id="901"/>
    <lineage>
        <taxon>Bacteria</taxon>
        <taxon>Pseudomonadati</taxon>
        <taxon>Thermodesulfobacteriota</taxon>
        <taxon>Desulfovibrionia</taxon>
        <taxon>Desulfovibrionales</taxon>
        <taxon>Desulfovibrionaceae</taxon>
        <taxon>Desulfovibrio</taxon>
    </lineage>
</organism>
<name>A0A1K1LFZ7_9BACT</name>
<dbReference type="SUPFAM" id="SSF50249">
    <property type="entry name" value="Nucleic acid-binding proteins"/>
    <property type="match status" value="6"/>
</dbReference>
<evidence type="ECO:0000256" key="4">
    <source>
        <dbReference type="ARBA" id="ARBA00022980"/>
    </source>
</evidence>
<dbReference type="Gene3D" id="2.40.50.140">
    <property type="entry name" value="Nucleic acid-binding proteins"/>
    <property type="match status" value="6"/>
</dbReference>
<comment type="similarity">
    <text evidence="1">Belongs to the bacterial ribosomal protein bS1 family.</text>
</comment>
<dbReference type="AlphaFoldDB" id="A0A1K1LFZ7"/>